<evidence type="ECO:0000313" key="2">
    <source>
        <dbReference type="EMBL" id="QXQ14340.1"/>
    </source>
</evidence>
<dbReference type="EMBL" id="CP079105">
    <property type="protein sequence ID" value="QXQ14340.1"/>
    <property type="molecule type" value="Genomic_DNA"/>
</dbReference>
<dbReference type="InterPro" id="IPR018310">
    <property type="entry name" value="Put_endonuclease_Z1-dom"/>
</dbReference>
<organism evidence="2 3">
    <name type="scientific">Skermania pinensis</name>
    <dbReference type="NCBI Taxonomy" id="39122"/>
    <lineage>
        <taxon>Bacteria</taxon>
        <taxon>Bacillati</taxon>
        <taxon>Actinomycetota</taxon>
        <taxon>Actinomycetes</taxon>
        <taxon>Mycobacteriales</taxon>
        <taxon>Gordoniaceae</taxon>
        <taxon>Skermania</taxon>
    </lineage>
</organism>
<evidence type="ECO:0000313" key="3">
    <source>
        <dbReference type="Proteomes" id="UP000887023"/>
    </source>
</evidence>
<dbReference type="RefSeq" id="WP_066466823.1">
    <property type="nucleotide sequence ID" value="NZ_CBCRUZ010000003.1"/>
</dbReference>
<accession>A0ABX8SD26</accession>
<proteinExistence type="predicted"/>
<keyword evidence="3" id="KW-1185">Reference proteome</keyword>
<protein>
    <submittedName>
        <fullName evidence="2">Z1 domain-containing protein</fullName>
    </submittedName>
</protein>
<name>A0ABX8SD26_9ACTN</name>
<dbReference type="Pfam" id="PF10593">
    <property type="entry name" value="Z1"/>
    <property type="match status" value="1"/>
</dbReference>
<evidence type="ECO:0000259" key="1">
    <source>
        <dbReference type="Pfam" id="PF10593"/>
    </source>
</evidence>
<gene>
    <name evidence="2" type="ORF">KV203_02640</name>
</gene>
<reference evidence="2" key="1">
    <citation type="submission" date="2021-07" db="EMBL/GenBank/DDBJ databases">
        <title>Candidatus Kaistella beijingensis sp. nov. isolated from a municipal wastewater treatment plant is involved in sludge foaming.</title>
        <authorList>
            <person name="Song Y."/>
            <person name="Liu S.-J."/>
        </authorList>
    </citation>
    <scope>NUCLEOTIDE SEQUENCE</scope>
    <source>
        <strain evidence="2">DSM 43998</strain>
    </source>
</reference>
<feature type="domain" description="Putative endonuclease Z1" evidence="1">
    <location>
        <begin position="474"/>
        <end position="721"/>
    </location>
</feature>
<dbReference type="Proteomes" id="UP000887023">
    <property type="component" value="Chromosome"/>
</dbReference>
<sequence length="978" mass="108436">MNELVEAVAREFGEYPPAALLAPVRARLSEAARGEVDITTIVTVLVDDSLPDLHSAVSSCVRRWTSEAAAAWIEDTAPGSAERRALIWQRLGIPAEAWPELELRYPHHGSPAVIAAPQPWAPWYTPERRHARDFYWRAYRRMLLGKGWPTDVVDKLDEATGEVVQRLADPTRPEPYQSKGLVVGYVQSGKTANFTGVIAKAIDAGYRLIIVLTGTIEILRAQTQRRLDMELVGRQNIGLDDDYLDDSAWLDGEFIEHEIDPNHDGAVPAIRRLTGATYDFKALGKGLGALHYEMTDHGKPLNDPVNLFPANVRIAVVKKNSTVLTKLVGDLKRIPTDVATIPALIIDDEADQASINTIDPNKTTKKDADDRIERTAINARIADLLQLLGRAQYVGYTATPFANVFVDPTDSAGIFPSDFIVSLARPDGYMGGADFHDLTRPHDAAANDPTWSNRAAYVRDLRPECDADVEVEQREALDAFVLAGAIKLLRQERGPYRFRHHTMLVHQSVRTAEHAALAEDFRGLWRTGGYSTPAGLDRLQQLWERDFRPVSVARAEPGAVVPGAFTELEPYIGAAVDRISAGASPVIVVNGAAERDYQQDELDFQAGGVWKILVGGTKLSRGFTVDGLTVTYFARRTAMADTLMQIGRWFGFRPGYRDLVRLYIIRNVTGPGGASFDMYEAFEAIIRDEEEFRGELSRFAGLNSDGAPMVTPRDVPPMVFQQLPWLRPTDRTKMFNAEETFRGVGGQSFSFTMQPPRGDGSGNRRHFRLVEPLLAVLNHVDEFEMRGADDRVLTFAARYGIVAAEEILQIVSGFEWDAKWSFEPHRAALEDAIRRGKLDDFAVLLPQPKTRKPLAVRGFAQSLPVVRRQRQELKYRTGFSGTAVRERDAIEHIAGSPERRGGAAADRLRTRTRGGMILLFASDPVENSRQMKRAEDGPIDPSDLATLFAYALPFDANPLPRVGFRVRSQGGGAIVDAT</sequence>